<comment type="caution">
    <text evidence="16">The sequence shown here is derived from an EMBL/GenBank/DDBJ whole genome shotgun (WGS) entry which is preliminary data.</text>
</comment>
<evidence type="ECO:0000256" key="10">
    <source>
        <dbReference type="ARBA" id="ARBA00023180"/>
    </source>
</evidence>
<evidence type="ECO:0000256" key="11">
    <source>
        <dbReference type="ARBA" id="ARBA00023286"/>
    </source>
</evidence>
<dbReference type="CDD" id="cd19990">
    <property type="entry name" value="PBP1_GABAb_receptor_plant"/>
    <property type="match status" value="1"/>
</dbReference>
<dbReference type="InterPro" id="IPR001320">
    <property type="entry name" value="Iontro_rcpt_C"/>
</dbReference>
<feature type="transmembrane region" description="Helical" evidence="14">
    <location>
        <begin position="637"/>
        <end position="655"/>
    </location>
</feature>
<evidence type="ECO:0000256" key="3">
    <source>
        <dbReference type="ARBA" id="ARBA00022448"/>
    </source>
</evidence>
<gene>
    <name evidence="16" type="ORF">Gohar_025990</name>
</gene>
<dbReference type="SUPFAM" id="SSF53850">
    <property type="entry name" value="Periplasmic binding protein-like II"/>
    <property type="match status" value="1"/>
</dbReference>
<keyword evidence="9" id="KW-0675">Receptor</keyword>
<dbReference type="FunFam" id="1.10.287.70:FF:000037">
    <property type="entry name" value="Glutamate receptor"/>
    <property type="match status" value="1"/>
</dbReference>
<keyword evidence="10" id="KW-0325">Glycoprotein</keyword>
<feature type="transmembrane region" description="Helical" evidence="14">
    <location>
        <begin position="577"/>
        <end position="595"/>
    </location>
</feature>
<organism evidence="16 17">
    <name type="scientific">Gossypium harknessii</name>
    <dbReference type="NCBI Taxonomy" id="34285"/>
    <lineage>
        <taxon>Eukaryota</taxon>
        <taxon>Viridiplantae</taxon>
        <taxon>Streptophyta</taxon>
        <taxon>Embryophyta</taxon>
        <taxon>Tracheophyta</taxon>
        <taxon>Spermatophyta</taxon>
        <taxon>Magnoliopsida</taxon>
        <taxon>eudicotyledons</taxon>
        <taxon>Gunneridae</taxon>
        <taxon>Pentapetalae</taxon>
        <taxon>rosids</taxon>
        <taxon>malvids</taxon>
        <taxon>Malvales</taxon>
        <taxon>Malvaceae</taxon>
        <taxon>Malvoideae</taxon>
        <taxon>Gossypium</taxon>
    </lineage>
</organism>
<evidence type="ECO:0000256" key="14">
    <source>
        <dbReference type="SAM" id="Phobius"/>
    </source>
</evidence>
<dbReference type="InterPro" id="IPR019594">
    <property type="entry name" value="Glu/Gly-bd"/>
</dbReference>
<keyword evidence="4 14" id="KW-0812">Transmembrane</keyword>
<dbReference type="EMBL" id="JABFAD010000011">
    <property type="protein sequence ID" value="MBA0811990.1"/>
    <property type="molecule type" value="Genomic_DNA"/>
</dbReference>
<dbReference type="AlphaFoldDB" id="A0A7J9HQ63"/>
<evidence type="ECO:0000256" key="5">
    <source>
        <dbReference type="ARBA" id="ARBA00022729"/>
    </source>
</evidence>
<keyword evidence="13" id="KW-1015">Disulfide bond</keyword>
<accession>A0A7J9HQ63</accession>
<dbReference type="Pfam" id="PF01094">
    <property type="entry name" value="ANF_receptor"/>
    <property type="match status" value="1"/>
</dbReference>
<name>A0A7J9HQ63_9ROSI</name>
<dbReference type="Pfam" id="PF10613">
    <property type="entry name" value="Lig_chan-Glu_bd"/>
    <property type="match status" value="1"/>
</dbReference>
<dbReference type="InterPro" id="IPR015683">
    <property type="entry name" value="Ionotropic_Glu_rcpt"/>
</dbReference>
<keyword evidence="3" id="KW-0813">Transport</keyword>
<feature type="transmembrane region" description="Helical" evidence="14">
    <location>
        <begin position="816"/>
        <end position="835"/>
    </location>
</feature>
<dbReference type="Pfam" id="PF00060">
    <property type="entry name" value="Lig_chan"/>
    <property type="match status" value="1"/>
</dbReference>
<evidence type="ECO:0000256" key="1">
    <source>
        <dbReference type="ARBA" id="ARBA00004141"/>
    </source>
</evidence>
<feature type="domain" description="Ionotropic glutamate receptor C-terminal" evidence="15">
    <location>
        <begin position="459"/>
        <end position="794"/>
    </location>
</feature>
<dbReference type="GO" id="GO:0015276">
    <property type="term" value="F:ligand-gated monoatomic ion channel activity"/>
    <property type="evidence" value="ECO:0007669"/>
    <property type="project" value="InterPro"/>
</dbReference>
<dbReference type="GO" id="GO:0016020">
    <property type="term" value="C:membrane"/>
    <property type="evidence" value="ECO:0007669"/>
    <property type="project" value="UniProtKB-SubCell"/>
</dbReference>
<reference evidence="16 17" key="1">
    <citation type="journal article" date="2019" name="Genome Biol. Evol.">
        <title>Insights into the evolution of the New World diploid cottons (Gossypium, subgenus Houzingenia) based on genome sequencing.</title>
        <authorList>
            <person name="Grover C.E."/>
            <person name="Arick M.A. 2nd"/>
            <person name="Thrash A."/>
            <person name="Conover J.L."/>
            <person name="Sanders W.S."/>
            <person name="Peterson D.G."/>
            <person name="Frelichowski J.E."/>
            <person name="Scheffler J.A."/>
            <person name="Scheffler B.E."/>
            <person name="Wendel J.F."/>
        </authorList>
    </citation>
    <scope>NUCLEOTIDE SEQUENCE [LARGE SCALE GENOMIC DNA]</scope>
    <source>
        <strain evidence="16">0</strain>
        <tissue evidence="16">Leaf</tissue>
    </source>
</reference>
<dbReference type="OrthoDB" id="5984008at2759"/>
<keyword evidence="11" id="KW-1071">Ligand-gated ion channel</keyword>
<comment type="similarity">
    <text evidence="2">Belongs to the glutamate-gated ion channel (TC 1.A.10.1) family.</text>
</comment>
<dbReference type="PIRSF" id="PIRSF037090">
    <property type="entry name" value="Iontro_Glu-like_rcpt_pln"/>
    <property type="match status" value="1"/>
</dbReference>
<protein>
    <recommendedName>
        <fullName evidence="15">Ionotropic glutamate receptor C-terminal domain-containing protein</fullName>
    </recommendedName>
</protein>
<keyword evidence="6 14" id="KW-1133">Transmembrane helix</keyword>
<dbReference type="FunFam" id="3.40.50.2300:FF:000188">
    <property type="entry name" value="Glutamate receptor"/>
    <property type="match status" value="1"/>
</dbReference>
<evidence type="ECO:0000256" key="8">
    <source>
        <dbReference type="ARBA" id="ARBA00023136"/>
    </source>
</evidence>
<dbReference type="Gene3D" id="1.10.287.70">
    <property type="match status" value="1"/>
</dbReference>
<dbReference type="SUPFAM" id="SSF53822">
    <property type="entry name" value="Periplasmic binding protein-like I"/>
    <property type="match status" value="1"/>
</dbReference>
<evidence type="ECO:0000256" key="4">
    <source>
        <dbReference type="ARBA" id="ARBA00022692"/>
    </source>
</evidence>
<keyword evidence="12" id="KW-0407">Ion channel</keyword>
<keyword evidence="17" id="KW-1185">Reference proteome</keyword>
<dbReference type="InterPro" id="IPR001828">
    <property type="entry name" value="ANF_lig-bd_rcpt"/>
</dbReference>
<reference evidence="16" key="2">
    <citation type="submission" date="2020-04" db="EMBL/GenBank/DDBJ databases">
        <authorList>
            <person name="Grover C.E."/>
            <person name="Arick M.A. II"/>
            <person name="Thrash A."/>
            <person name="Conover J.L."/>
            <person name="Sanders W.S."/>
            <person name="Peterson D.G."/>
            <person name="Scheffler J.A."/>
            <person name="Scheffler B.E."/>
            <person name="Wendel J.F."/>
        </authorList>
    </citation>
    <scope>NUCLEOTIDE SEQUENCE</scope>
    <source>
        <strain evidence="16">0</strain>
        <tissue evidence="16">Leaf</tissue>
    </source>
</reference>
<evidence type="ECO:0000259" key="15">
    <source>
        <dbReference type="SMART" id="SM00079"/>
    </source>
</evidence>
<dbReference type="EMBL" id="JABFAD010000011">
    <property type="protein sequence ID" value="MBA0811987.1"/>
    <property type="molecule type" value="Genomic_DNA"/>
</dbReference>
<keyword evidence="5" id="KW-0732">Signal</keyword>
<evidence type="ECO:0000256" key="9">
    <source>
        <dbReference type="ARBA" id="ARBA00023170"/>
    </source>
</evidence>
<dbReference type="Gene3D" id="3.40.190.10">
    <property type="entry name" value="Periplasmic binding protein-like II"/>
    <property type="match status" value="2"/>
</dbReference>
<feature type="disulfide bond" evidence="13">
    <location>
        <begin position="742"/>
        <end position="798"/>
    </location>
</feature>
<dbReference type="Gene3D" id="3.40.50.2300">
    <property type="match status" value="2"/>
</dbReference>
<evidence type="ECO:0000256" key="13">
    <source>
        <dbReference type="PIRSR" id="PIRSR037090-50"/>
    </source>
</evidence>
<dbReference type="Proteomes" id="UP000593560">
    <property type="component" value="Unassembled WGS sequence"/>
</dbReference>
<dbReference type="FunFam" id="3.40.190.10:FF:000054">
    <property type="entry name" value="Glutamate receptor"/>
    <property type="match status" value="1"/>
</dbReference>
<evidence type="ECO:0000313" key="17">
    <source>
        <dbReference type="Proteomes" id="UP000593560"/>
    </source>
</evidence>
<dbReference type="PANTHER" id="PTHR18966">
    <property type="entry name" value="IONOTROPIC GLUTAMATE RECEPTOR"/>
    <property type="match status" value="1"/>
</dbReference>
<evidence type="ECO:0000256" key="12">
    <source>
        <dbReference type="ARBA" id="ARBA00023303"/>
    </source>
</evidence>
<sequence>MANIDTVLIRQLVILVLILFSCINIISKGVQAKEDDHKVTNIGAVIDVTSRTGKEEITAMEIAVQSFNNKLNNHGLSFYVQSHGKDPMLAAAAAEKLIKENNVTVIIGLETWELAAPVAEIGTRARVPVLSFTAPSITLPLSALRWPFLAQMANNDSEQMTCIAAIIRSYGWKKVIAIYEDETYGGDSGKLAVLIEALQDIGSEIEHTLVLPPISSLSNTKEVMQEELMKLLSLESRVFVVLKASSVMTIHLFEEAKNMGFMGRDSAWIITDKITTYLDSFNTSIISSMAGVFGIKTYYTENSSEYESLYGQFKQVFRKKYEDEDNFEPGIYALKAYDAIQIITEAMEGMINTNISSKQLSEKILSSNFTGLSGEIQFERGMLSQNPTSRIVNVVGKKYKELDFWLPSFGFSRSLVNEETEHDGNTAQGLYGQVTWPADLNQVRNPKGWAMPTNARPLIIGVPGRTSFEKFVKVKNESNQNEEPEGYCIDLFKMALEVLGYDLPYKFVPHFSTYDDLVRCVHNKTFDAVVGDITILANRAELVEFTQPYAESGLSLIVPAKSEESAWMFMKPFTWEMWMATGAMLIYTMFIVWFLEHRSNPEFEGTWKTQIGTAMWFTCSSLFFAHRENVRNNFTRIVVTVWLFVSLVLTSSYTASLSSMLTVNKLKVNVTDIEFLKRNNLKVGCDRDSFLRNYLVDVLQFKSENIKTINNQDSYIGEFEKKHIAAAFLELPYEKVFINNYCKKFSATTPTYRFGGLGFMFHKGSPIAMDFSKAILTLSEKGALKELEEKWFAPSPECSTGVTDNRTERLRLHSFWGLYIISGATSTICFFLFIIKIIKDQYRSNTSPRNNSIWSKAIRLARFIYQGQQINFAIDQTRPQLPEIVGRGSPRWKYSSPDAAENHVAASSEAADVEMLYIPGAEKLIKENNVTVIIGLETWELAAPVAEIGTRARVPVLSFTAPSITLPLSALRWPFL</sequence>
<dbReference type="CDD" id="cd13686">
    <property type="entry name" value="GluR_Plant"/>
    <property type="match status" value="1"/>
</dbReference>
<evidence type="ECO:0000256" key="6">
    <source>
        <dbReference type="ARBA" id="ARBA00022989"/>
    </source>
</evidence>
<dbReference type="InterPro" id="IPR017103">
    <property type="entry name" value="Iontropic_Glu_rcpt_pln"/>
</dbReference>
<evidence type="ECO:0000256" key="2">
    <source>
        <dbReference type="ARBA" id="ARBA00008685"/>
    </source>
</evidence>
<proteinExistence type="inferred from homology"/>
<dbReference type="InterPro" id="IPR044440">
    <property type="entry name" value="GABAb_receptor_plant_PBP1"/>
</dbReference>
<dbReference type="InterPro" id="IPR028082">
    <property type="entry name" value="Peripla_BP_I"/>
</dbReference>
<feature type="non-terminal residue" evidence="16">
    <location>
        <position position="1"/>
    </location>
</feature>
<feature type="transmembrane region" description="Helical" evidence="14">
    <location>
        <begin position="6"/>
        <end position="26"/>
    </location>
</feature>
<evidence type="ECO:0000256" key="7">
    <source>
        <dbReference type="ARBA" id="ARBA00023065"/>
    </source>
</evidence>
<comment type="subcellular location">
    <subcellularLocation>
        <location evidence="1">Membrane</location>
        <topology evidence="1">Multi-pass membrane protein</topology>
    </subcellularLocation>
</comment>
<keyword evidence="8 14" id="KW-0472">Membrane</keyword>
<evidence type="ECO:0000313" key="16">
    <source>
        <dbReference type="EMBL" id="MBA0811990.1"/>
    </source>
</evidence>
<keyword evidence="7" id="KW-0406">Ion transport</keyword>
<dbReference type="SMART" id="SM00079">
    <property type="entry name" value="PBPe"/>
    <property type="match status" value="1"/>
</dbReference>